<reference evidence="1 2" key="1">
    <citation type="journal article" date="2019" name="New Phytol.">
        <title>Comparative genomics reveals unique wood-decay strategies and fruiting body development in the Schizophyllaceae.</title>
        <authorList>
            <person name="Almasi E."/>
            <person name="Sahu N."/>
            <person name="Krizsan K."/>
            <person name="Balint B."/>
            <person name="Kovacs G.M."/>
            <person name="Kiss B."/>
            <person name="Cseklye J."/>
            <person name="Drula E."/>
            <person name="Henrissat B."/>
            <person name="Nagy I."/>
            <person name="Chovatia M."/>
            <person name="Adam C."/>
            <person name="LaButti K."/>
            <person name="Lipzen A."/>
            <person name="Riley R."/>
            <person name="Grigoriev I.V."/>
            <person name="Nagy L.G."/>
        </authorList>
    </citation>
    <scope>NUCLEOTIDE SEQUENCE [LARGE SCALE GENOMIC DNA]</scope>
    <source>
        <strain evidence="1 2">NL-1724</strain>
    </source>
</reference>
<dbReference type="AlphaFoldDB" id="A0A550BTF5"/>
<name>A0A550BTF5_9AGAR</name>
<evidence type="ECO:0000313" key="1">
    <source>
        <dbReference type="EMBL" id="TRM55804.1"/>
    </source>
</evidence>
<gene>
    <name evidence="1" type="ORF">BD626DRAFT_279318</name>
</gene>
<sequence>MPASPVVERRSDARRAVHFSSLTLGSASQCSVQISAEATSLPLSMQRARWRMLQRDLGQGTFSALHGLDIAYHLSRPPSFCARRHLRTKTHVWLYAHIRNALAEFSHPMVALFSSPTCALRTARRYASIVTSDDDDIVATGQDWLLHTSSRHCESESI</sequence>
<dbReference type="EMBL" id="VDMD01000095">
    <property type="protein sequence ID" value="TRM55804.1"/>
    <property type="molecule type" value="Genomic_DNA"/>
</dbReference>
<protein>
    <submittedName>
        <fullName evidence="1">Uncharacterized protein</fullName>
    </submittedName>
</protein>
<accession>A0A550BTF5</accession>
<evidence type="ECO:0000313" key="2">
    <source>
        <dbReference type="Proteomes" id="UP000320762"/>
    </source>
</evidence>
<proteinExistence type="predicted"/>
<organism evidence="1 2">
    <name type="scientific">Schizophyllum amplum</name>
    <dbReference type="NCBI Taxonomy" id="97359"/>
    <lineage>
        <taxon>Eukaryota</taxon>
        <taxon>Fungi</taxon>
        <taxon>Dikarya</taxon>
        <taxon>Basidiomycota</taxon>
        <taxon>Agaricomycotina</taxon>
        <taxon>Agaricomycetes</taxon>
        <taxon>Agaricomycetidae</taxon>
        <taxon>Agaricales</taxon>
        <taxon>Schizophyllaceae</taxon>
        <taxon>Schizophyllum</taxon>
    </lineage>
</organism>
<dbReference type="Proteomes" id="UP000320762">
    <property type="component" value="Unassembled WGS sequence"/>
</dbReference>
<comment type="caution">
    <text evidence="1">The sequence shown here is derived from an EMBL/GenBank/DDBJ whole genome shotgun (WGS) entry which is preliminary data.</text>
</comment>
<keyword evidence="2" id="KW-1185">Reference proteome</keyword>